<comment type="caution">
    <text evidence="8">The sequence shown here is derived from an EMBL/GenBank/DDBJ whole genome shotgun (WGS) entry which is preliminary data.</text>
</comment>
<keyword evidence="1 8" id="KW-0808">Transferase</keyword>
<evidence type="ECO:0000256" key="3">
    <source>
        <dbReference type="ARBA" id="ARBA00022777"/>
    </source>
</evidence>
<feature type="compositionally biased region" description="Pro residues" evidence="6">
    <location>
        <begin position="710"/>
        <end position="731"/>
    </location>
</feature>
<feature type="compositionally biased region" description="Polar residues" evidence="6">
    <location>
        <begin position="73"/>
        <end position="86"/>
    </location>
</feature>
<dbReference type="GO" id="GO:0004709">
    <property type="term" value="F:MAP kinase kinase kinase activity"/>
    <property type="evidence" value="ECO:0007669"/>
    <property type="project" value="UniProtKB-EC"/>
</dbReference>
<feature type="region of interest" description="Disordered" evidence="6">
    <location>
        <begin position="1"/>
        <end position="117"/>
    </location>
</feature>
<dbReference type="PROSITE" id="PS50011">
    <property type="entry name" value="PROTEIN_KINASE_DOM"/>
    <property type="match status" value="1"/>
</dbReference>
<dbReference type="SUPFAM" id="SSF56112">
    <property type="entry name" value="Protein kinase-like (PK-like)"/>
    <property type="match status" value="1"/>
</dbReference>
<evidence type="ECO:0000256" key="2">
    <source>
        <dbReference type="ARBA" id="ARBA00022741"/>
    </source>
</evidence>
<evidence type="ECO:0000256" key="6">
    <source>
        <dbReference type="SAM" id="MobiDB-lite"/>
    </source>
</evidence>
<feature type="region of interest" description="Disordered" evidence="6">
    <location>
        <begin position="891"/>
        <end position="912"/>
    </location>
</feature>
<dbReference type="Proteomes" id="UP001437256">
    <property type="component" value="Unassembled WGS sequence"/>
</dbReference>
<evidence type="ECO:0000256" key="4">
    <source>
        <dbReference type="ARBA" id="ARBA00022840"/>
    </source>
</evidence>
<feature type="binding site" evidence="5">
    <location>
        <position position="1088"/>
    </location>
    <ligand>
        <name>ATP</name>
        <dbReference type="ChEBI" id="CHEBI:30616"/>
    </ligand>
</feature>
<evidence type="ECO:0000259" key="7">
    <source>
        <dbReference type="PROSITE" id="PS50011"/>
    </source>
</evidence>
<dbReference type="PANTHER" id="PTHR48016">
    <property type="entry name" value="MAP KINASE KINASE KINASE SSK2-RELATED-RELATED"/>
    <property type="match status" value="1"/>
</dbReference>
<feature type="compositionally biased region" description="Basic and acidic residues" evidence="6">
    <location>
        <begin position="754"/>
        <end position="763"/>
    </location>
</feature>
<feature type="compositionally biased region" description="Pro residues" evidence="6">
    <location>
        <begin position="92"/>
        <end position="111"/>
    </location>
</feature>
<feature type="compositionally biased region" description="Pro residues" evidence="6">
    <location>
        <begin position="491"/>
        <end position="503"/>
    </location>
</feature>
<dbReference type="EMBL" id="JBBXMP010000002">
    <property type="protein sequence ID" value="KAL0071919.1"/>
    <property type="molecule type" value="Genomic_DNA"/>
</dbReference>
<name>A0ABR3AG19_9AGAR</name>
<dbReference type="PANTHER" id="PTHR48016:SF48">
    <property type="entry name" value="SERINE_THREONINE-PROTEIN KINASE BCK1_SLK1_SSP31"/>
    <property type="match status" value="1"/>
</dbReference>
<keyword evidence="4 5" id="KW-0067">ATP-binding</keyword>
<feature type="compositionally biased region" description="Polar residues" evidence="6">
    <location>
        <begin position="601"/>
        <end position="611"/>
    </location>
</feature>
<dbReference type="Pfam" id="PF00069">
    <property type="entry name" value="Pkinase"/>
    <property type="match status" value="1"/>
</dbReference>
<feature type="region of interest" description="Disordered" evidence="6">
    <location>
        <begin position="554"/>
        <end position="763"/>
    </location>
</feature>
<dbReference type="SMART" id="SM00220">
    <property type="entry name" value="S_TKc"/>
    <property type="match status" value="1"/>
</dbReference>
<evidence type="ECO:0000256" key="5">
    <source>
        <dbReference type="PROSITE-ProRule" id="PRU10141"/>
    </source>
</evidence>
<feature type="compositionally biased region" description="Low complexity" evidence="6">
    <location>
        <begin position="732"/>
        <end position="753"/>
    </location>
</feature>
<feature type="compositionally biased region" description="Polar residues" evidence="6">
    <location>
        <begin position="430"/>
        <end position="441"/>
    </location>
</feature>
<feature type="compositionally biased region" description="Basic and acidic residues" evidence="6">
    <location>
        <begin position="344"/>
        <end position="359"/>
    </location>
</feature>
<dbReference type="InterPro" id="IPR000719">
    <property type="entry name" value="Prot_kinase_dom"/>
</dbReference>
<evidence type="ECO:0000313" key="9">
    <source>
        <dbReference type="Proteomes" id="UP001437256"/>
    </source>
</evidence>
<accession>A0ABR3AG19</accession>
<evidence type="ECO:0000256" key="1">
    <source>
        <dbReference type="ARBA" id="ARBA00022679"/>
    </source>
</evidence>
<keyword evidence="9" id="KW-1185">Reference proteome</keyword>
<dbReference type="EC" id="2.7.11.25" evidence="8"/>
<feature type="compositionally biased region" description="Low complexity" evidence="6">
    <location>
        <begin position="457"/>
        <end position="468"/>
    </location>
</feature>
<keyword evidence="3 8" id="KW-0418">Kinase</keyword>
<dbReference type="PROSITE" id="PS00107">
    <property type="entry name" value="PROTEIN_KINASE_ATP"/>
    <property type="match status" value="1"/>
</dbReference>
<feature type="compositionally biased region" description="Basic and acidic residues" evidence="6">
    <location>
        <begin position="271"/>
        <end position="286"/>
    </location>
</feature>
<organism evidence="8 9">
    <name type="scientific">Marasmius tenuissimus</name>
    <dbReference type="NCBI Taxonomy" id="585030"/>
    <lineage>
        <taxon>Eukaryota</taxon>
        <taxon>Fungi</taxon>
        <taxon>Dikarya</taxon>
        <taxon>Basidiomycota</taxon>
        <taxon>Agaricomycotina</taxon>
        <taxon>Agaricomycetes</taxon>
        <taxon>Agaricomycetidae</taxon>
        <taxon>Agaricales</taxon>
        <taxon>Marasmiineae</taxon>
        <taxon>Marasmiaceae</taxon>
        <taxon>Marasmius</taxon>
    </lineage>
</organism>
<feature type="compositionally biased region" description="Low complexity" evidence="6">
    <location>
        <begin position="809"/>
        <end position="836"/>
    </location>
</feature>
<dbReference type="Gene3D" id="1.10.510.10">
    <property type="entry name" value="Transferase(Phosphotransferase) domain 1"/>
    <property type="match status" value="1"/>
</dbReference>
<reference evidence="8 9" key="1">
    <citation type="submission" date="2024-05" db="EMBL/GenBank/DDBJ databases">
        <title>A draft genome resource for the thread blight pathogen Marasmius tenuissimus strain MS-2.</title>
        <authorList>
            <person name="Yulfo-Soto G.E."/>
            <person name="Baruah I.K."/>
            <person name="Amoako-Attah I."/>
            <person name="Bukari Y."/>
            <person name="Meinhardt L.W."/>
            <person name="Bailey B.A."/>
            <person name="Cohen S.P."/>
        </authorList>
    </citation>
    <scope>NUCLEOTIDE SEQUENCE [LARGE SCALE GENOMIC DNA]</scope>
    <source>
        <strain evidence="8 9">MS-2</strain>
    </source>
</reference>
<feature type="compositionally biased region" description="Basic and acidic residues" evidence="6">
    <location>
        <begin position="402"/>
        <end position="416"/>
    </location>
</feature>
<gene>
    <name evidence="8" type="primary">BCK1_1</name>
    <name evidence="8" type="ORF">AAF712_000842</name>
</gene>
<dbReference type="InterPro" id="IPR017441">
    <property type="entry name" value="Protein_kinase_ATP_BS"/>
</dbReference>
<feature type="region of interest" description="Disordered" evidence="6">
    <location>
        <begin position="218"/>
        <end position="542"/>
    </location>
</feature>
<proteinExistence type="predicted"/>
<evidence type="ECO:0000313" key="8">
    <source>
        <dbReference type="EMBL" id="KAL0071919.1"/>
    </source>
</evidence>
<dbReference type="PROSITE" id="PS00108">
    <property type="entry name" value="PROTEIN_KINASE_ST"/>
    <property type="match status" value="1"/>
</dbReference>
<feature type="compositionally biased region" description="Basic and acidic residues" evidence="6">
    <location>
        <begin position="54"/>
        <end position="64"/>
    </location>
</feature>
<feature type="compositionally biased region" description="Pro residues" evidence="6">
    <location>
        <begin position="580"/>
        <end position="596"/>
    </location>
</feature>
<feature type="compositionally biased region" description="Pro residues" evidence="6">
    <location>
        <begin position="797"/>
        <end position="808"/>
    </location>
</feature>
<dbReference type="InterPro" id="IPR050538">
    <property type="entry name" value="MAP_kinase_kinase_kinase"/>
</dbReference>
<feature type="compositionally biased region" description="Polar residues" evidence="6">
    <location>
        <begin position="622"/>
        <end position="647"/>
    </location>
</feature>
<protein>
    <submittedName>
        <fullName evidence="8">Mitogen-activated protein kinase kinase kinase</fullName>
        <ecNumber evidence="8">2.7.11.25</ecNumber>
    </submittedName>
</protein>
<feature type="compositionally biased region" description="Polar residues" evidence="6">
    <location>
        <begin position="661"/>
        <end position="685"/>
    </location>
</feature>
<dbReference type="InterPro" id="IPR008271">
    <property type="entry name" value="Ser/Thr_kinase_AS"/>
</dbReference>
<keyword evidence="2 5" id="KW-0547">Nucleotide-binding</keyword>
<dbReference type="InterPro" id="IPR011009">
    <property type="entry name" value="Kinase-like_dom_sf"/>
</dbReference>
<feature type="region of interest" description="Disordered" evidence="6">
    <location>
        <begin position="776"/>
        <end position="860"/>
    </location>
</feature>
<feature type="domain" description="Protein kinase" evidence="7">
    <location>
        <begin position="1059"/>
        <end position="1325"/>
    </location>
</feature>
<sequence length="1337" mass="144981">MVMGTEVRAGNSRARRPFRVTNPNESSSEEERFPSLGTGLDFSWLPQPSPPPSSDRESPPHDLQEPIYAVYDKTNQPLHPSSSPPISTVPFRNPPKPIPPPPVTSPAPPTSSSPNPTQAIADKTLILVTSDSSLYANVEITGAPSAAFIREKIFTALNIFDAEEQARYSIYRTEIGQYAIGDALTDDRLFELCRASGDSKGSLKLLVSHSFAAVHDPSYRPPIQPAHAVTPPVLPQQSSPLPQSHPPPALQPRRQSSRSRHGSVSSTSEHAGYEADHENPVRENGHRNTIRPSPNQAFNCIGVSAPLPSSPLANHPLATRRPSAPHQSRPATPPVPIPTSLQIDRNKERERERDRDTIIDKYGNVLQMPPPPPPLSPNRLTFDDKSSTARPHTHTRVGSETAAEKQNVDWRSRPRAEPTGIPIGHRRPVKQSSDHSSSGREQSWVLVDANQPTSQENTNSRRSPATSRTARHQITSPQRHNKPYSPSGRLIPPPPRNEPPPVPNGVNDTHGKMLSPSRAGGQYVPANWPVSWRPEQKMKGAKSTGDLRNLFASSSSNLSSANHPSTLLPGGSPSERSKRPPPANPPPNAQLPPRPNGLPTAASTTALNTSRPIRPLPVSGGPSHSVSMEFTPSLNNRSFASALSPNQEPYPRPQSALGHDTPTSPVQRSQRPYESPTGDSTQSPRAFSPTHHLPLPSNPAIRSTHSLIPLPTPPQPPRSSPPRSPTSPRSPPSRLTTSISESSSTTSPPSASPSEHDVGTFKEGKDFFQRFLLGAGTGTGTGTAMTITRPSGVKPLPVTPVGPPPPSNPYDTSSTGTMLSMSSATSSDSDDYGSGTWQKLPTDKVIQRRPSLTIKTDAASPTSATIVPRIHPLPIPNPNASSTRDDIATLMPGHQRRSSASRKDKEAKARLRGSTFTAAESDWAPRPPPEDMYERLEEFFPEHDLDRPVIEASSGGTSPTTVEIPPVPPVSPVVEPTAKVRIKGKKSIRIVAEEHKKRIDRTSRALMAGGATDSESTFMNNMARKRSTKLWGSKVEEVSTKAIPSHPESSPGGPTTFKWVRGELIGKGTYGRVYLALNATTGEMMAVKQVDLPRTPSDRNDTRQTTVVQALKLESETLKDLDHPNIVQYLGFEETPANLSIFLEYVPGGSVGSVLLKHGKLSEPVTISFTAQILSGLEYLHSRGILHRDLKADNILVEMGGVCKISDFGISKRTAESDGAGTAMQGTVYWMAPEVINPQGKSYNFKVDIWSLGCVVLEMLAGVRPWTGAEMFAVLIKLYQEKTPPPVPEGVVLSELADDFVRTKCFAINPDERPTAAELRKHKYLELPPGWQFSGFS</sequence>